<dbReference type="EMBL" id="KN831769">
    <property type="protein sequence ID" value="KIM47713.1"/>
    <property type="molecule type" value="Genomic_DNA"/>
</dbReference>
<organism evidence="1 2">
    <name type="scientific">Hebeloma cylindrosporum</name>
    <dbReference type="NCBI Taxonomy" id="76867"/>
    <lineage>
        <taxon>Eukaryota</taxon>
        <taxon>Fungi</taxon>
        <taxon>Dikarya</taxon>
        <taxon>Basidiomycota</taxon>
        <taxon>Agaricomycotina</taxon>
        <taxon>Agaricomycetes</taxon>
        <taxon>Agaricomycetidae</taxon>
        <taxon>Agaricales</taxon>
        <taxon>Agaricineae</taxon>
        <taxon>Hymenogastraceae</taxon>
        <taxon>Hebeloma</taxon>
    </lineage>
</organism>
<dbReference type="AlphaFoldDB" id="A0A0C2YD38"/>
<accession>A0A0C2YD38</accession>
<evidence type="ECO:0000313" key="1">
    <source>
        <dbReference type="EMBL" id="KIM47713.1"/>
    </source>
</evidence>
<proteinExistence type="predicted"/>
<reference evidence="2" key="2">
    <citation type="submission" date="2015-01" db="EMBL/GenBank/DDBJ databases">
        <title>Evolutionary Origins and Diversification of the Mycorrhizal Mutualists.</title>
        <authorList>
            <consortium name="DOE Joint Genome Institute"/>
            <consortium name="Mycorrhizal Genomics Consortium"/>
            <person name="Kohler A."/>
            <person name="Kuo A."/>
            <person name="Nagy L.G."/>
            <person name="Floudas D."/>
            <person name="Copeland A."/>
            <person name="Barry K.W."/>
            <person name="Cichocki N."/>
            <person name="Veneault-Fourrey C."/>
            <person name="LaButti K."/>
            <person name="Lindquist E.A."/>
            <person name="Lipzen A."/>
            <person name="Lundell T."/>
            <person name="Morin E."/>
            <person name="Murat C."/>
            <person name="Riley R."/>
            <person name="Ohm R."/>
            <person name="Sun H."/>
            <person name="Tunlid A."/>
            <person name="Henrissat B."/>
            <person name="Grigoriev I.V."/>
            <person name="Hibbett D.S."/>
            <person name="Martin F."/>
        </authorList>
    </citation>
    <scope>NUCLEOTIDE SEQUENCE [LARGE SCALE GENOMIC DNA]</scope>
    <source>
        <strain evidence="2">h7</strain>
    </source>
</reference>
<dbReference type="HOGENOM" id="CLU_2264084_0_0_1"/>
<evidence type="ECO:0000313" key="2">
    <source>
        <dbReference type="Proteomes" id="UP000053424"/>
    </source>
</evidence>
<name>A0A0C2YD38_HEBCY</name>
<gene>
    <name evidence="1" type="ORF">M413DRAFT_207924</name>
</gene>
<keyword evidence="2" id="KW-1185">Reference proteome</keyword>
<sequence length="103" mass="11483">MVRVAEGGDEYILILHEGFLQVRLTPQLDEGVSSRTYIILLYMRACTVHHAALRLSASKCARNRVIYGSTSIDYSLYSFGTMAQNGVSISIPSMFERGHKTVL</sequence>
<protein>
    <submittedName>
        <fullName evidence="1">Uncharacterized protein</fullName>
    </submittedName>
</protein>
<reference evidence="1 2" key="1">
    <citation type="submission" date="2014-04" db="EMBL/GenBank/DDBJ databases">
        <authorList>
            <consortium name="DOE Joint Genome Institute"/>
            <person name="Kuo A."/>
            <person name="Gay G."/>
            <person name="Dore J."/>
            <person name="Kohler A."/>
            <person name="Nagy L.G."/>
            <person name="Floudas D."/>
            <person name="Copeland A."/>
            <person name="Barry K.W."/>
            <person name="Cichocki N."/>
            <person name="Veneault-Fourrey C."/>
            <person name="LaButti K."/>
            <person name="Lindquist E.A."/>
            <person name="Lipzen A."/>
            <person name="Lundell T."/>
            <person name="Morin E."/>
            <person name="Murat C."/>
            <person name="Sun H."/>
            <person name="Tunlid A."/>
            <person name="Henrissat B."/>
            <person name="Grigoriev I.V."/>
            <person name="Hibbett D.S."/>
            <person name="Martin F."/>
            <person name="Nordberg H.P."/>
            <person name="Cantor M.N."/>
            <person name="Hua S.X."/>
        </authorList>
    </citation>
    <scope>NUCLEOTIDE SEQUENCE [LARGE SCALE GENOMIC DNA]</scope>
    <source>
        <strain evidence="2">h7</strain>
    </source>
</reference>
<dbReference type="Proteomes" id="UP000053424">
    <property type="component" value="Unassembled WGS sequence"/>
</dbReference>